<reference evidence="2" key="1">
    <citation type="submission" date="2017-10" db="EMBL/GenBank/DDBJ databases">
        <authorList>
            <person name="Regsiter A."/>
            <person name="William W."/>
        </authorList>
    </citation>
    <scope>NUCLEOTIDE SEQUENCE [LARGE SCALE GENOMIC DNA]</scope>
</reference>
<gene>
    <name evidence="1" type="ORF">TK0001_3681</name>
</gene>
<name>A0A2N9ASM5_METEX</name>
<dbReference type="SUPFAM" id="SSF55874">
    <property type="entry name" value="ATPase domain of HSP90 chaperone/DNA topoisomerase II/histidine kinase"/>
    <property type="match status" value="1"/>
</dbReference>
<evidence type="ECO:0000313" key="1">
    <source>
        <dbReference type="EMBL" id="SOR30283.1"/>
    </source>
</evidence>
<evidence type="ECO:0000313" key="2">
    <source>
        <dbReference type="Proteomes" id="UP000233769"/>
    </source>
</evidence>
<proteinExistence type="predicted"/>
<dbReference type="GO" id="GO:0005524">
    <property type="term" value="F:ATP binding"/>
    <property type="evidence" value="ECO:0007669"/>
    <property type="project" value="UniProtKB-KW"/>
</dbReference>
<dbReference type="Gene3D" id="3.30.565.10">
    <property type="entry name" value="Histidine kinase-like ATPase, C-terminal domain"/>
    <property type="match status" value="1"/>
</dbReference>
<accession>A0A2N9ASM5</accession>
<dbReference type="InterPro" id="IPR036890">
    <property type="entry name" value="HATPase_C_sf"/>
</dbReference>
<organism evidence="1 2">
    <name type="scientific">Methylorubrum extorquens</name>
    <name type="common">Methylobacterium dichloromethanicum</name>
    <name type="synonym">Methylobacterium extorquens</name>
    <dbReference type="NCBI Taxonomy" id="408"/>
    <lineage>
        <taxon>Bacteria</taxon>
        <taxon>Pseudomonadati</taxon>
        <taxon>Pseudomonadota</taxon>
        <taxon>Alphaproteobacteria</taxon>
        <taxon>Hyphomicrobiales</taxon>
        <taxon>Methylobacteriaceae</taxon>
        <taxon>Methylorubrum</taxon>
    </lineage>
</organism>
<keyword evidence="1" id="KW-0547">Nucleotide-binding</keyword>
<dbReference type="AlphaFoldDB" id="A0A2N9ASM5"/>
<keyword evidence="1" id="KW-0067">ATP-binding</keyword>
<sequence length="296" mass="33045">MSEITIALPYSLNTDTLRGVVQDFINRCGETLPAQVILDFHFLGFIEPAGITFLSNFVYWLHHKSIKCGFVNYNRPAACIAFLDDSLFFEQHLGKKVYPYSSPRGTTQHLRRVEHSESHSFIQMKLTPWLASTLGISKASLHPFQACLSEIFINIQDHSSRENGSIFAQHFPNLKRVKIAIADFGVGIPSNVEKVVRGLTDNQAIAKAVEVDFSTRSTPRNRGIGLDFLLQTVVCMNGGEVTISSFNGMVRFSPWEGGYQIIPSQVPGFCPGTTIDIVLRTDTITFVDDEPEDLAW</sequence>
<dbReference type="EMBL" id="LT962688">
    <property type="protein sequence ID" value="SOR30283.1"/>
    <property type="molecule type" value="Genomic_DNA"/>
</dbReference>
<protein>
    <submittedName>
        <fullName evidence="1">ATP-binding region, ATPase-like</fullName>
    </submittedName>
</protein>
<dbReference type="Proteomes" id="UP000233769">
    <property type="component" value="Chromosome tk0001"/>
</dbReference>